<reference evidence="13 14" key="1">
    <citation type="submission" date="2018-11" db="EMBL/GenBank/DDBJ databases">
        <title>Sequencing the genomes of 1000 actinobacteria strains.</title>
        <authorList>
            <person name="Klenk H.-P."/>
        </authorList>
    </citation>
    <scope>NUCLEOTIDE SEQUENCE [LARGE SCALE GENOMIC DNA]</scope>
    <source>
        <strain evidence="13 14">DSM 44348</strain>
    </source>
</reference>
<feature type="domain" description="Cation-transporting P-type ATPase C-terminal" evidence="12">
    <location>
        <begin position="1230"/>
        <end position="1379"/>
    </location>
</feature>
<dbReference type="GO" id="GO:0016887">
    <property type="term" value="F:ATP hydrolysis activity"/>
    <property type="evidence" value="ECO:0007669"/>
    <property type="project" value="InterPro"/>
</dbReference>
<dbReference type="InterPro" id="IPR036412">
    <property type="entry name" value="HAD-like_sf"/>
</dbReference>
<evidence type="ECO:0000256" key="9">
    <source>
        <dbReference type="SAM" id="MobiDB-lite"/>
    </source>
</evidence>
<evidence type="ECO:0000259" key="12">
    <source>
        <dbReference type="Pfam" id="PF00689"/>
    </source>
</evidence>
<evidence type="ECO:0000256" key="6">
    <source>
        <dbReference type="ARBA" id="ARBA00022989"/>
    </source>
</evidence>
<evidence type="ECO:0000313" key="13">
    <source>
        <dbReference type="EMBL" id="ROS44222.1"/>
    </source>
</evidence>
<evidence type="ECO:0000256" key="1">
    <source>
        <dbReference type="ARBA" id="ARBA00004651"/>
    </source>
</evidence>
<dbReference type="Gene3D" id="3.40.50.1000">
    <property type="entry name" value="HAD superfamily/HAD-like"/>
    <property type="match status" value="1"/>
</dbReference>
<evidence type="ECO:0000256" key="8">
    <source>
        <dbReference type="ARBA" id="ARBA00049360"/>
    </source>
</evidence>
<dbReference type="InterPro" id="IPR023298">
    <property type="entry name" value="ATPase_P-typ_TM_dom_sf"/>
</dbReference>
<dbReference type="InterPro" id="IPR018303">
    <property type="entry name" value="ATPase_P-typ_P_site"/>
</dbReference>
<keyword evidence="5" id="KW-1278">Translocase</keyword>
<comment type="caution">
    <text evidence="13">The sequence shown here is derived from an EMBL/GenBank/DDBJ whole genome shotgun (WGS) entry which is preliminary data.</text>
</comment>
<evidence type="ECO:0000256" key="2">
    <source>
        <dbReference type="ARBA" id="ARBA00022692"/>
    </source>
</evidence>
<dbReference type="Pfam" id="PF00122">
    <property type="entry name" value="E1-E2_ATPase"/>
    <property type="match status" value="1"/>
</dbReference>
<dbReference type="EMBL" id="RKHY01000001">
    <property type="protein sequence ID" value="ROS44222.1"/>
    <property type="molecule type" value="Genomic_DNA"/>
</dbReference>
<comment type="subcellular location">
    <subcellularLocation>
        <location evidence="1">Cell membrane</location>
        <topology evidence="1">Multi-pass membrane protein</topology>
    </subcellularLocation>
</comment>
<feature type="compositionally biased region" description="Polar residues" evidence="9">
    <location>
        <begin position="721"/>
        <end position="731"/>
    </location>
</feature>
<dbReference type="PRINTS" id="PR00119">
    <property type="entry name" value="CATATPASE"/>
</dbReference>
<dbReference type="GO" id="GO:0005886">
    <property type="term" value="C:plasma membrane"/>
    <property type="evidence" value="ECO:0007669"/>
    <property type="project" value="UniProtKB-SubCell"/>
</dbReference>
<dbReference type="Proteomes" id="UP000274843">
    <property type="component" value="Unassembled WGS sequence"/>
</dbReference>
<evidence type="ECO:0000259" key="11">
    <source>
        <dbReference type="Pfam" id="PF00122"/>
    </source>
</evidence>
<comment type="catalytic activity">
    <reaction evidence="8">
        <text>ATP + H2O = ADP + phosphate + H(+)</text>
        <dbReference type="Rhea" id="RHEA:13065"/>
        <dbReference type="ChEBI" id="CHEBI:15377"/>
        <dbReference type="ChEBI" id="CHEBI:15378"/>
        <dbReference type="ChEBI" id="CHEBI:30616"/>
        <dbReference type="ChEBI" id="CHEBI:43474"/>
        <dbReference type="ChEBI" id="CHEBI:456216"/>
    </reaction>
</comment>
<dbReference type="InterPro" id="IPR023299">
    <property type="entry name" value="ATPase_P-typ_cyto_dom_N"/>
</dbReference>
<dbReference type="InterPro" id="IPR008250">
    <property type="entry name" value="ATPase_P-typ_transduc_dom_A_sf"/>
</dbReference>
<evidence type="ECO:0000256" key="4">
    <source>
        <dbReference type="ARBA" id="ARBA00022840"/>
    </source>
</evidence>
<evidence type="ECO:0000313" key="14">
    <source>
        <dbReference type="Proteomes" id="UP000274843"/>
    </source>
</evidence>
<feature type="transmembrane region" description="Helical" evidence="10">
    <location>
        <begin position="1365"/>
        <end position="1384"/>
    </location>
</feature>
<gene>
    <name evidence="13" type="ORF">EDD35_6657</name>
</gene>
<dbReference type="SUPFAM" id="SSF56784">
    <property type="entry name" value="HAD-like"/>
    <property type="match status" value="1"/>
</dbReference>
<evidence type="ECO:0000256" key="5">
    <source>
        <dbReference type="ARBA" id="ARBA00022967"/>
    </source>
</evidence>
<evidence type="ECO:0000256" key="10">
    <source>
        <dbReference type="SAM" id="Phobius"/>
    </source>
</evidence>
<keyword evidence="6 10" id="KW-1133">Transmembrane helix</keyword>
<feature type="region of interest" description="Disordered" evidence="9">
    <location>
        <begin position="721"/>
        <end position="742"/>
    </location>
</feature>
<keyword evidence="2 10" id="KW-0812">Transmembrane</keyword>
<dbReference type="SUPFAM" id="SSF81660">
    <property type="entry name" value="Metal cation-transporting ATPase, ATP-binding domain N"/>
    <property type="match status" value="1"/>
</dbReference>
<keyword evidence="14" id="KW-1185">Reference proteome</keyword>
<evidence type="ECO:0000256" key="7">
    <source>
        <dbReference type="ARBA" id="ARBA00023136"/>
    </source>
</evidence>
<dbReference type="InterPro" id="IPR044492">
    <property type="entry name" value="P_typ_ATPase_HD_dom"/>
</dbReference>
<dbReference type="InterPro" id="IPR006068">
    <property type="entry name" value="ATPase_P-typ_cation-transptr_C"/>
</dbReference>
<dbReference type="SUPFAM" id="SSF81665">
    <property type="entry name" value="Calcium ATPase, transmembrane domain M"/>
    <property type="match status" value="1"/>
</dbReference>
<dbReference type="PROSITE" id="PS00154">
    <property type="entry name" value="ATPASE_E1_E2"/>
    <property type="match status" value="1"/>
</dbReference>
<dbReference type="NCBIfam" id="TIGR01494">
    <property type="entry name" value="ATPase_P-type"/>
    <property type="match status" value="2"/>
</dbReference>
<proteinExistence type="predicted"/>
<dbReference type="Pfam" id="PF00689">
    <property type="entry name" value="Cation_ATPase_C"/>
    <property type="match status" value="1"/>
</dbReference>
<dbReference type="SUPFAM" id="SSF81653">
    <property type="entry name" value="Calcium ATPase, transduction domain A"/>
    <property type="match status" value="1"/>
</dbReference>
<feature type="transmembrane region" description="Helical" evidence="10">
    <location>
        <begin position="1332"/>
        <end position="1353"/>
    </location>
</feature>
<protein>
    <submittedName>
        <fullName evidence="13">Cation-transporting ATPase I</fullName>
    </submittedName>
</protein>
<keyword evidence="3" id="KW-0547">Nucleotide-binding</keyword>
<dbReference type="Gene3D" id="2.70.150.10">
    <property type="entry name" value="Calcium-transporting ATPase, cytoplasmic transduction domain A"/>
    <property type="match status" value="1"/>
</dbReference>
<dbReference type="RefSeq" id="WP_123686228.1">
    <property type="nucleotide sequence ID" value="NZ_RKHY01000001.1"/>
</dbReference>
<sequence length="1389" mass="142840">MRLPMLAGLILKPAAVVLDALATPGRRSWSSGERTHLEVRGFHEPGREDAARDLEQRLAAVEGVHGAAVNAALGRVVVGHEPHVTAGALARVIGEVERDWALTGRAPRGEAHPANPAPAARELVALGTAVIGLSFSALGRVLPVRALPPVVPALAALVDSTPGLRGGIERLLGRPAADAVFAIGGTASQALAQRPIALVTDAAYRWCMRGELIARGQAWERWERHTGDRMEFHRAPAVEQPARPRPPPVGPVERVAHTSAGLGVAGAAGVLLARRDGRRATGLLIAAAARPAKASRDAFAARLARDLAAAGSLVLEPDSLRRLDRVDQVVLSTDLLRTGRRVIGEVAVTDESTDLDEATSVVYDLADPDVPPRSRGDWTVRQRGDELEVRHRGTRVAVASLEEERHPLADAVLDAAKRAGAVVETPPDEVAARVRELQADGHLVAVVSADPAALAGADVGIGVPAVDERLPWQAHVLCPGPREVCGVLDAVEPAHRASRYGAGLSIAGSTFGALFGGFGPSATAAGRASFPVHFATLLALAVGTWTGSEAGRRPLPIPADRTPWHAMSPEAVLSRLNSRRAGLAADESEERRRAEAAAGEPEVMGLARASAEELAGPLTPALAAGAGVSASLGSLTDAALIIGVLGLNALIGGLQRLGADRELHHLIDSSALQVRLRRVGTALTARADVLVPGDVIELRAGDAVPADCRVLDALGLEVDESSLTGESQPVTKSPPPTTKAGVADRTSMLYRGTAIAAGRGSAVVVATGERTEAGRTARLDGDAPPVTGVAARLAGLTRITLPVTVGSGAALLLADLARGNGISQALGRAVGLSVAAVPEGLPFVATVAELASARRLASRGVLVRSPSTIEALGRVDLLCFDKTGTLTEGRIRVRLVSDGSITRDVGELTPAMAEILAAAVRASPWHESAESLPDATDRAVLDAAQAHGAGTGGLGEPTWLGELPFEPSRGYHATLTATPDGPLLSVKGAPEAVLARCDPPVSLDAVDRLAHQGFRVLAVAERRAGGLDDLDDDRVRGLTFRGLLALADPVRPTAAQAVADLRRAGVRVAMITGDHPSTAAAIAAELSLGDGTAIMTGAEVEASDDDELAARAPEITVFARVSPAQKARIVRQLNRAGRVVAMTGDGANDVPAIRLAHVGVALGATATPAAREAADLVVADDRIETIIHAIVEGRAMWVSVRDALSILLGGNLGEVGFTVGAGLVSTRDTLNARQLLLVNLLTDVLPAMAVAVRPPPGTSPGDLLSEGPEASLGAVLTQDLIARAVTTATAALAGWLAARPVATPRQASTTGLVALVAAQLGQTVAVRGRTPLVVAAGAGSLLALAAVVQIPGLSGFFGCSPLLPHQWALALTAATAAAVTQLVLQRLRA</sequence>
<organism evidence="13 14">
    <name type="scientific">Amycolatopsis thermoflava</name>
    <dbReference type="NCBI Taxonomy" id="84480"/>
    <lineage>
        <taxon>Bacteria</taxon>
        <taxon>Bacillati</taxon>
        <taxon>Actinomycetota</taxon>
        <taxon>Actinomycetes</taxon>
        <taxon>Pseudonocardiales</taxon>
        <taxon>Pseudonocardiaceae</taxon>
        <taxon>Amycolatopsis</taxon>
        <taxon>Amycolatopsis methanolica group</taxon>
    </lineage>
</organism>
<dbReference type="SFLD" id="SFLDS00003">
    <property type="entry name" value="Haloacid_Dehalogenase"/>
    <property type="match status" value="1"/>
</dbReference>
<dbReference type="InterPro" id="IPR023214">
    <property type="entry name" value="HAD_sf"/>
</dbReference>
<dbReference type="GO" id="GO:0005524">
    <property type="term" value="F:ATP binding"/>
    <property type="evidence" value="ECO:0007669"/>
    <property type="project" value="UniProtKB-KW"/>
</dbReference>
<dbReference type="PANTHER" id="PTHR42861">
    <property type="entry name" value="CALCIUM-TRANSPORTING ATPASE"/>
    <property type="match status" value="1"/>
</dbReference>
<keyword evidence="4" id="KW-0067">ATP-binding</keyword>
<feature type="domain" description="P-type ATPase A" evidence="11">
    <location>
        <begin position="673"/>
        <end position="779"/>
    </location>
</feature>
<dbReference type="Gene3D" id="1.20.1110.10">
    <property type="entry name" value="Calcium-transporting ATPase, transmembrane domain"/>
    <property type="match status" value="1"/>
</dbReference>
<name>A0A3N2H5M1_9PSEU</name>
<accession>A0A3N2H5M1</accession>
<dbReference type="Pfam" id="PF00702">
    <property type="entry name" value="Hydrolase"/>
    <property type="match status" value="1"/>
</dbReference>
<dbReference type="GeneID" id="301847914"/>
<dbReference type="SFLD" id="SFLDG00002">
    <property type="entry name" value="C1.7:_P-type_atpase_like"/>
    <property type="match status" value="1"/>
</dbReference>
<dbReference type="PRINTS" id="PR00120">
    <property type="entry name" value="HATPASE"/>
</dbReference>
<keyword evidence="7 10" id="KW-0472">Membrane</keyword>
<dbReference type="InterPro" id="IPR059000">
    <property type="entry name" value="ATPase_P-type_domA"/>
</dbReference>
<dbReference type="SFLD" id="SFLDF00027">
    <property type="entry name" value="p-type_atpase"/>
    <property type="match status" value="1"/>
</dbReference>
<dbReference type="Gene3D" id="3.40.1110.10">
    <property type="entry name" value="Calcium-transporting ATPase, cytoplasmic domain N"/>
    <property type="match status" value="1"/>
</dbReference>
<dbReference type="InterPro" id="IPR001757">
    <property type="entry name" value="P_typ_ATPase"/>
</dbReference>
<evidence type="ECO:0000256" key="3">
    <source>
        <dbReference type="ARBA" id="ARBA00022741"/>
    </source>
</evidence>